<gene>
    <name evidence="1" type="ORF">QW060_16255</name>
    <name evidence="2" type="ORF">QW060_18850</name>
</gene>
<accession>A0ABT8CX20</accession>
<evidence type="ECO:0000313" key="3">
    <source>
        <dbReference type="Proteomes" id="UP001242368"/>
    </source>
</evidence>
<dbReference type="Proteomes" id="UP001242368">
    <property type="component" value="Unassembled WGS sequence"/>
</dbReference>
<evidence type="ECO:0000313" key="1">
    <source>
        <dbReference type="EMBL" id="MDN3708656.1"/>
    </source>
</evidence>
<proteinExistence type="predicted"/>
<sequence length="79" mass="8170">MGNSVNLSVGIGIASGGIEYGGTQGNGFSNFGNRTESNSRPYIYYGGGQSSQYPSTGIQVGKVSVGAMISSTRTWVLKL</sequence>
<organism evidence="1 3">
    <name type="scientific">Paenimyroides ceti</name>
    <dbReference type="NCBI Taxonomy" id="395087"/>
    <lineage>
        <taxon>Bacteria</taxon>
        <taxon>Pseudomonadati</taxon>
        <taxon>Bacteroidota</taxon>
        <taxon>Flavobacteriia</taxon>
        <taxon>Flavobacteriales</taxon>
        <taxon>Flavobacteriaceae</taxon>
        <taxon>Paenimyroides</taxon>
    </lineage>
</organism>
<name>A0ABT8CX20_9FLAO</name>
<comment type="caution">
    <text evidence="1">The sequence shown here is derived from an EMBL/GenBank/DDBJ whole genome shotgun (WGS) entry which is preliminary data.</text>
</comment>
<reference evidence="3" key="2">
    <citation type="journal article" date="2019" name="Int. J. Syst. Evol. Microbiol.">
        <title>The Global Catalogue of Microorganisms (GCM) 10K type strain sequencing project: providing services to taxonomists for standard genome sequencing and annotation.</title>
        <authorList>
            <consortium name="The Broad Institute Genomics Platform"/>
            <consortium name="The Broad Institute Genome Sequencing Center for Infectious Disease"/>
            <person name="Wu L."/>
            <person name="Ma J."/>
        </authorList>
    </citation>
    <scope>NUCLEOTIDE SEQUENCE [LARGE SCALE GENOMIC DNA]</scope>
    <source>
        <strain evidence="3">CECT 7184</strain>
    </source>
</reference>
<dbReference type="EMBL" id="JAUFQU010000001">
    <property type="protein sequence ID" value="MDN3708656.1"/>
    <property type="molecule type" value="Genomic_DNA"/>
</dbReference>
<evidence type="ECO:0000313" key="2">
    <source>
        <dbReference type="EMBL" id="MDN3709113.1"/>
    </source>
</evidence>
<keyword evidence="3" id="KW-1185">Reference proteome</keyword>
<dbReference type="RefSeq" id="WP_290364510.1">
    <property type="nucleotide sequence ID" value="NZ_JAUFQU010000001.1"/>
</dbReference>
<reference evidence="1" key="1">
    <citation type="journal article" date="2014" name="Int. J. Syst. Evol. Microbiol.">
        <title>Complete genome of a new Firmicutes species belonging to the dominant human colonic microbiota ('Ruminococcus bicirculans') reveals two chromosomes and a selective capacity to utilize plant glucans.</title>
        <authorList>
            <consortium name="NISC Comparative Sequencing Program"/>
            <person name="Wegmann U."/>
            <person name="Louis P."/>
            <person name="Goesmann A."/>
            <person name="Henrissat B."/>
            <person name="Duncan S.H."/>
            <person name="Flint H.J."/>
        </authorList>
    </citation>
    <scope>NUCLEOTIDE SEQUENCE</scope>
    <source>
        <strain evidence="1">CECT 7184</strain>
    </source>
</reference>
<dbReference type="EMBL" id="JAUFQU010000017">
    <property type="protein sequence ID" value="MDN3709113.1"/>
    <property type="molecule type" value="Genomic_DNA"/>
</dbReference>
<reference evidence="1" key="3">
    <citation type="submission" date="2023-06" db="EMBL/GenBank/DDBJ databases">
        <authorList>
            <person name="Lucena T."/>
            <person name="Sun Q."/>
        </authorList>
    </citation>
    <scope>NUCLEOTIDE SEQUENCE</scope>
    <source>
        <strain evidence="1">CECT 7184</strain>
    </source>
</reference>
<protein>
    <submittedName>
        <fullName evidence="1">Uncharacterized protein</fullName>
    </submittedName>
</protein>